<name>A0A174ZHR5_9FIRM</name>
<sequence length="357" mass="40931">MAYNIDFRQATSDAPACLTEYLNYLTTIKNRSQLTALNYYTDLRMFMRFLKVKNKLVDANEDFSEIKISDLDDKYIKAVTLTDAMEFLSFTVSERSNQAKARSRKAVSLRQFYKFLTNNKAWFAASPMLNLELPSPKNALPKHLTLQECGQLLHEGFKEFSSWMDYRDYAMIIMFLNCGMRLSELVGINVNDFVENIDPSQPCVKYLSVKVLGKGNKERIVYLNEQCVDAVTKYTEARKSVADPKEKALFISKRGNRITNRRVEQIIDDRLKACGLAGKGISVHKLRHTAATLMYQNGVDVRVLKEVLGHENLNTTQIYTHVVNTQLRDAINSNPVMDIKNDLPEPDLKQNEDKNNK</sequence>
<dbReference type="GO" id="GO:0005737">
    <property type="term" value="C:cytoplasm"/>
    <property type="evidence" value="ECO:0007669"/>
    <property type="project" value="UniProtKB-SubCell"/>
</dbReference>
<dbReference type="InterPro" id="IPR010998">
    <property type="entry name" value="Integrase_recombinase_N"/>
</dbReference>
<evidence type="ECO:0000256" key="10">
    <source>
        <dbReference type="ARBA" id="ARBA00023306"/>
    </source>
</evidence>
<feature type="domain" description="Tyr recombinase" evidence="13">
    <location>
        <begin position="139"/>
        <end position="332"/>
    </location>
</feature>
<feature type="domain" description="Core-binding (CB)" evidence="14">
    <location>
        <begin position="12"/>
        <end position="117"/>
    </location>
</feature>
<dbReference type="OrthoDB" id="283809at2"/>
<dbReference type="InterPro" id="IPR050090">
    <property type="entry name" value="Tyrosine_recombinase_XerCD"/>
</dbReference>
<evidence type="ECO:0000256" key="9">
    <source>
        <dbReference type="ARBA" id="ARBA00023172"/>
    </source>
</evidence>
<keyword evidence="7" id="KW-0229">DNA integration</keyword>
<reference evidence="15 16" key="1">
    <citation type="submission" date="2015-09" db="EMBL/GenBank/DDBJ databases">
        <authorList>
            <consortium name="Pathogen Informatics"/>
        </authorList>
    </citation>
    <scope>NUCLEOTIDE SEQUENCE [LARGE SCALE GENOMIC DNA]</scope>
    <source>
        <strain evidence="15 16">2789STDY5834928</strain>
    </source>
</reference>
<dbReference type="PROSITE" id="PS51898">
    <property type="entry name" value="TYR_RECOMBINASE"/>
    <property type="match status" value="1"/>
</dbReference>
<evidence type="ECO:0000256" key="3">
    <source>
        <dbReference type="ARBA" id="ARBA00008857"/>
    </source>
</evidence>
<dbReference type="GO" id="GO:0015074">
    <property type="term" value="P:DNA integration"/>
    <property type="evidence" value="ECO:0007669"/>
    <property type="project" value="UniProtKB-KW"/>
</dbReference>
<dbReference type="PROSITE" id="PS51900">
    <property type="entry name" value="CB"/>
    <property type="match status" value="1"/>
</dbReference>
<dbReference type="InterPro" id="IPR004107">
    <property type="entry name" value="Integrase_SAM-like_N"/>
</dbReference>
<protein>
    <submittedName>
        <fullName evidence="15">Tyrosine recombinase XerC</fullName>
    </submittedName>
</protein>
<gene>
    <name evidence="15" type="primary">xerC_1</name>
    <name evidence="15" type="ORF">ERS852540_00745</name>
</gene>
<dbReference type="InterPro" id="IPR011010">
    <property type="entry name" value="DNA_brk_join_enz"/>
</dbReference>
<dbReference type="STRING" id="39492.ERS852540_00745"/>
<comment type="function">
    <text evidence="1">Site-specific tyrosine recombinase, which acts by catalyzing the cutting and rejoining of the recombining DNA molecules.</text>
</comment>
<dbReference type="Proteomes" id="UP000095662">
    <property type="component" value="Unassembled WGS sequence"/>
</dbReference>
<dbReference type="Gene3D" id="1.10.150.130">
    <property type="match status" value="1"/>
</dbReference>
<dbReference type="InterPro" id="IPR002104">
    <property type="entry name" value="Integrase_catalytic"/>
</dbReference>
<evidence type="ECO:0000256" key="2">
    <source>
        <dbReference type="ARBA" id="ARBA00004496"/>
    </source>
</evidence>
<keyword evidence="4" id="KW-0963">Cytoplasm</keyword>
<evidence type="ECO:0000256" key="8">
    <source>
        <dbReference type="ARBA" id="ARBA00023125"/>
    </source>
</evidence>
<dbReference type="GO" id="GO:0003677">
    <property type="term" value="F:DNA binding"/>
    <property type="evidence" value="ECO:0007669"/>
    <property type="project" value="UniProtKB-UniRule"/>
</dbReference>
<proteinExistence type="inferred from homology"/>
<keyword evidence="6" id="KW-0159">Chromosome partition</keyword>
<keyword evidence="10" id="KW-0131">Cell cycle</keyword>
<evidence type="ECO:0000256" key="6">
    <source>
        <dbReference type="ARBA" id="ARBA00022829"/>
    </source>
</evidence>
<evidence type="ECO:0000313" key="15">
    <source>
        <dbReference type="EMBL" id="CUQ83726.1"/>
    </source>
</evidence>
<feature type="compositionally biased region" description="Basic and acidic residues" evidence="12">
    <location>
        <begin position="339"/>
        <end position="357"/>
    </location>
</feature>
<keyword evidence="8 11" id="KW-0238">DNA-binding</keyword>
<evidence type="ECO:0000256" key="7">
    <source>
        <dbReference type="ARBA" id="ARBA00022908"/>
    </source>
</evidence>
<evidence type="ECO:0000256" key="5">
    <source>
        <dbReference type="ARBA" id="ARBA00022618"/>
    </source>
</evidence>
<dbReference type="PANTHER" id="PTHR30349">
    <property type="entry name" value="PHAGE INTEGRASE-RELATED"/>
    <property type="match status" value="1"/>
</dbReference>
<dbReference type="GO" id="GO:0007059">
    <property type="term" value="P:chromosome segregation"/>
    <property type="evidence" value="ECO:0007669"/>
    <property type="project" value="UniProtKB-KW"/>
</dbReference>
<evidence type="ECO:0000256" key="12">
    <source>
        <dbReference type="SAM" id="MobiDB-lite"/>
    </source>
</evidence>
<evidence type="ECO:0000256" key="11">
    <source>
        <dbReference type="PROSITE-ProRule" id="PRU01248"/>
    </source>
</evidence>
<dbReference type="GO" id="GO:0006310">
    <property type="term" value="P:DNA recombination"/>
    <property type="evidence" value="ECO:0007669"/>
    <property type="project" value="UniProtKB-KW"/>
</dbReference>
<evidence type="ECO:0000259" key="14">
    <source>
        <dbReference type="PROSITE" id="PS51900"/>
    </source>
</evidence>
<dbReference type="Gene3D" id="1.10.443.10">
    <property type="entry name" value="Intergrase catalytic core"/>
    <property type="match status" value="1"/>
</dbReference>
<dbReference type="EMBL" id="CZBY01000004">
    <property type="protein sequence ID" value="CUQ83726.1"/>
    <property type="molecule type" value="Genomic_DNA"/>
</dbReference>
<dbReference type="Pfam" id="PF02899">
    <property type="entry name" value="Phage_int_SAM_1"/>
    <property type="match status" value="1"/>
</dbReference>
<dbReference type="SUPFAM" id="SSF56349">
    <property type="entry name" value="DNA breaking-rejoining enzymes"/>
    <property type="match status" value="1"/>
</dbReference>
<evidence type="ECO:0000259" key="13">
    <source>
        <dbReference type="PROSITE" id="PS51898"/>
    </source>
</evidence>
<comment type="subcellular location">
    <subcellularLocation>
        <location evidence="2">Cytoplasm</location>
    </subcellularLocation>
</comment>
<evidence type="ECO:0000256" key="4">
    <source>
        <dbReference type="ARBA" id="ARBA00022490"/>
    </source>
</evidence>
<dbReference type="InterPro" id="IPR013762">
    <property type="entry name" value="Integrase-like_cat_sf"/>
</dbReference>
<evidence type="ECO:0000313" key="16">
    <source>
        <dbReference type="Proteomes" id="UP000095662"/>
    </source>
</evidence>
<accession>A0A174ZHR5</accession>
<organism evidence="15 16">
    <name type="scientific">[Eubacterium] siraeum</name>
    <dbReference type="NCBI Taxonomy" id="39492"/>
    <lineage>
        <taxon>Bacteria</taxon>
        <taxon>Bacillati</taxon>
        <taxon>Bacillota</taxon>
        <taxon>Clostridia</taxon>
        <taxon>Eubacteriales</taxon>
        <taxon>Oscillospiraceae</taxon>
        <taxon>Oscillospiraceae incertae sedis</taxon>
    </lineage>
</organism>
<comment type="similarity">
    <text evidence="3">Belongs to the 'phage' integrase family.</text>
</comment>
<feature type="region of interest" description="Disordered" evidence="12">
    <location>
        <begin position="336"/>
        <end position="357"/>
    </location>
</feature>
<dbReference type="AlphaFoldDB" id="A0A174ZHR5"/>
<evidence type="ECO:0000256" key="1">
    <source>
        <dbReference type="ARBA" id="ARBA00003283"/>
    </source>
</evidence>
<keyword evidence="5" id="KW-0132">Cell division</keyword>
<keyword evidence="9" id="KW-0233">DNA recombination</keyword>
<dbReference type="Pfam" id="PF00589">
    <property type="entry name" value="Phage_integrase"/>
    <property type="match status" value="1"/>
</dbReference>
<dbReference type="PANTHER" id="PTHR30349:SF77">
    <property type="entry name" value="TYROSINE RECOMBINASE XERC"/>
    <property type="match status" value="1"/>
</dbReference>
<dbReference type="GO" id="GO:0051301">
    <property type="term" value="P:cell division"/>
    <property type="evidence" value="ECO:0007669"/>
    <property type="project" value="UniProtKB-KW"/>
</dbReference>
<dbReference type="InterPro" id="IPR044068">
    <property type="entry name" value="CB"/>
</dbReference>